<organism evidence="5">
    <name type="scientific">bioreactor metagenome</name>
    <dbReference type="NCBI Taxonomy" id="1076179"/>
    <lineage>
        <taxon>unclassified sequences</taxon>
        <taxon>metagenomes</taxon>
        <taxon>ecological metagenomes</taxon>
    </lineage>
</organism>
<dbReference type="GO" id="GO:0000976">
    <property type="term" value="F:transcription cis-regulatory region binding"/>
    <property type="evidence" value="ECO:0007669"/>
    <property type="project" value="TreeGrafter"/>
</dbReference>
<sequence>MEDLQFIPNINARSIKGFRGKVIGLIVPSYYDDFFSKILEGVLKAAESFGLRVIVFSCHGDAALEGDCLKSAAASGICGLLYCPSAEISAEKLCSIFPKDFPTVIVYRRDMVKGIPHIYHDNINGGYLATKYLLRQGHQNTAFFASFWQKPCDDIDGLLALMNTSKCGAYSSLDRLAGHIKALEENGIPFDKSLLFSIGYGFDNGYKGAKDFLSKMRDFDAVICGNDSVAAGVMQALREQNISVPEQVSLVGYDDSIFATIARPQLTSVRQEPYRLGFESAEMLTGLMQGQTVKDRIIDMQLVVRDSTSVKHNNSNF</sequence>
<keyword evidence="3" id="KW-0804">Transcription</keyword>
<evidence type="ECO:0000259" key="4">
    <source>
        <dbReference type="Pfam" id="PF13377"/>
    </source>
</evidence>
<proteinExistence type="predicted"/>
<dbReference type="InterPro" id="IPR046335">
    <property type="entry name" value="LacI/GalR-like_sensor"/>
</dbReference>
<dbReference type="Pfam" id="PF13377">
    <property type="entry name" value="Peripla_BP_3"/>
    <property type="match status" value="1"/>
</dbReference>
<comment type="caution">
    <text evidence="5">The sequence shown here is derived from an EMBL/GenBank/DDBJ whole genome shotgun (WGS) entry which is preliminary data.</text>
</comment>
<reference evidence="5" key="1">
    <citation type="submission" date="2019-08" db="EMBL/GenBank/DDBJ databases">
        <authorList>
            <person name="Kucharzyk K."/>
            <person name="Murdoch R.W."/>
            <person name="Higgins S."/>
            <person name="Loffler F."/>
        </authorList>
    </citation>
    <scope>NUCLEOTIDE SEQUENCE</scope>
</reference>
<dbReference type="SUPFAM" id="SSF53822">
    <property type="entry name" value="Periplasmic binding protein-like I"/>
    <property type="match status" value="1"/>
</dbReference>
<gene>
    <name evidence="5" type="primary">ccpA_44</name>
    <name evidence="5" type="ORF">SDC9_132528</name>
</gene>
<protein>
    <submittedName>
        <fullName evidence="5">Catabolite control protein A</fullName>
    </submittedName>
</protein>
<dbReference type="PANTHER" id="PTHR30146:SF154">
    <property type="entry name" value="TRANSCRIPTION REGULATOR, MEMBER OF GALR FAMILY"/>
    <property type="match status" value="1"/>
</dbReference>
<keyword evidence="1" id="KW-0805">Transcription regulation</keyword>
<dbReference type="InterPro" id="IPR028082">
    <property type="entry name" value="Peripla_BP_I"/>
</dbReference>
<keyword evidence="2" id="KW-0238">DNA-binding</keyword>
<evidence type="ECO:0000256" key="3">
    <source>
        <dbReference type="ARBA" id="ARBA00023163"/>
    </source>
</evidence>
<dbReference type="AlphaFoldDB" id="A0A645D8C1"/>
<dbReference type="GO" id="GO:0003700">
    <property type="term" value="F:DNA-binding transcription factor activity"/>
    <property type="evidence" value="ECO:0007669"/>
    <property type="project" value="TreeGrafter"/>
</dbReference>
<dbReference type="Gene3D" id="3.40.50.2300">
    <property type="match status" value="2"/>
</dbReference>
<dbReference type="EMBL" id="VSSQ01033752">
    <property type="protein sequence ID" value="MPM85447.1"/>
    <property type="molecule type" value="Genomic_DNA"/>
</dbReference>
<evidence type="ECO:0000256" key="1">
    <source>
        <dbReference type="ARBA" id="ARBA00023015"/>
    </source>
</evidence>
<evidence type="ECO:0000256" key="2">
    <source>
        <dbReference type="ARBA" id="ARBA00023125"/>
    </source>
</evidence>
<accession>A0A645D8C1</accession>
<dbReference type="PANTHER" id="PTHR30146">
    <property type="entry name" value="LACI-RELATED TRANSCRIPTIONAL REPRESSOR"/>
    <property type="match status" value="1"/>
</dbReference>
<name>A0A645D8C1_9ZZZZ</name>
<dbReference type="CDD" id="cd06267">
    <property type="entry name" value="PBP1_LacI_sugar_binding-like"/>
    <property type="match status" value="1"/>
</dbReference>
<feature type="domain" description="Transcriptional regulator LacI/GalR-like sensor" evidence="4">
    <location>
        <begin position="131"/>
        <end position="308"/>
    </location>
</feature>
<evidence type="ECO:0000313" key="5">
    <source>
        <dbReference type="EMBL" id="MPM85447.1"/>
    </source>
</evidence>